<evidence type="ECO:0000259" key="1">
    <source>
        <dbReference type="Pfam" id="PF13302"/>
    </source>
</evidence>
<dbReference type="PANTHER" id="PTHR43792">
    <property type="entry name" value="GNAT FAMILY, PUTATIVE (AFU_ORTHOLOGUE AFUA_3G00765)-RELATED-RELATED"/>
    <property type="match status" value="1"/>
</dbReference>
<dbReference type="EMBL" id="QRHA01000012">
    <property type="protein sequence ID" value="RDV24265.1"/>
    <property type="molecule type" value="Genomic_DNA"/>
</dbReference>
<dbReference type="InterPro" id="IPR016181">
    <property type="entry name" value="Acyl_CoA_acyltransferase"/>
</dbReference>
<evidence type="ECO:0000313" key="2">
    <source>
        <dbReference type="EMBL" id="RDV24265.1"/>
    </source>
</evidence>
<sequence>MEINGSQRLSYRFITAKDADFLWHLDQDEAVMRYITGGKKTSMADIHGVFLPRLQAYADENLGWGMWKVSLKASPHQGIGWVLVRPMGFFTSQRQPGNIELGWRFHRESWGNGYATEAATAVRDGQLKLGIKQFSAIALPENRASINVMEKLGMSFSHHLHYQDAHFDEQVVVYTQHFQ</sequence>
<reference evidence="3" key="1">
    <citation type="submission" date="2018-08" db="EMBL/GenBank/DDBJ databases">
        <authorList>
            <person name="Zhang J."/>
            <person name="Du Z.-J."/>
        </authorList>
    </citation>
    <scope>NUCLEOTIDE SEQUENCE [LARGE SCALE GENOMIC DNA]</scope>
    <source>
        <strain evidence="3">KCTC 52655</strain>
    </source>
</reference>
<organism evidence="2 3">
    <name type="scientific">Alteromonas aestuariivivens</name>
    <dbReference type="NCBI Taxonomy" id="1938339"/>
    <lineage>
        <taxon>Bacteria</taxon>
        <taxon>Pseudomonadati</taxon>
        <taxon>Pseudomonadota</taxon>
        <taxon>Gammaproteobacteria</taxon>
        <taxon>Alteromonadales</taxon>
        <taxon>Alteromonadaceae</taxon>
        <taxon>Alteromonas/Salinimonas group</taxon>
        <taxon>Alteromonas</taxon>
    </lineage>
</organism>
<dbReference type="Proteomes" id="UP000256561">
    <property type="component" value="Unassembled WGS sequence"/>
</dbReference>
<comment type="caution">
    <text evidence="2">The sequence shown here is derived from an EMBL/GenBank/DDBJ whole genome shotgun (WGS) entry which is preliminary data.</text>
</comment>
<accession>A0A3D8M3Y3</accession>
<dbReference type="InterPro" id="IPR051531">
    <property type="entry name" value="N-acetyltransferase"/>
</dbReference>
<dbReference type="AlphaFoldDB" id="A0A3D8M3Y3"/>
<dbReference type="GO" id="GO:0016747">
    <property type="term" value="F:acyltransferase activity, transferring groups other than amino-acyl groups"/>
    <property type="evidence" value="ECO:0007669"/>
    <property type="project" value="InterPro"/>
</dbReference>
<gene>
    <name evidence="2" type="ORF">DXV75_14715</name>
</gene>
<dbReference type="Gene3D" id="3.40.630.30">
    <property type="match status" value="1"/>
</dbReference>
<dbReference type="OrthoDB" id="9801656at2"/>
<dbReference type="InterPro" id="IPR000182">
    <property type="entry name" value="GNAT_dom"/>
</dbReference>
<evidence type="ECO:0000313" key="3">
    <source>
        <dbReference type="Proteomes" id="UP000256561"/>
    </source>
</evidence>
<dbReference type="SUPFAM" id="SSF55729">
    <property type="entry name" value="Acyl-CoA N-acyltransferases (Nat)"/>
    <property type="match status" value="1"/>
</dbReference>
<dbReference type="Pfam" id="PF13302">
    <property type="entry name" value="Acetyltransf_3"/>
    <property type="match status" value="1"/>
</dbReference>
<feature type="domain" description="N-acetyltransferase" evidence="1">
    <location>
        <begin position="8"/>
        <end position="154"/>
    </location>
</feature>
<keyword evidence="3" id="KW-1185">Reference proteome</keyword>
<keyword evidence="2" id="KW-0808">Transferase</keyword>
<name>A0A3D8M3Y3_9ALTE</name>
<proteinExistence type="predicted"/>
<protein>
    <submittedName>
        <fullName evidence="2">N-acetyltransferase</fullName>
    </submittedName>
</protein>
<dbReference type="RefSeq" id="WP_115594195.1">
    <property type="nucleotide sequence ID" value="NZ_QRHA01000012.1"/>
</dbReference>
<dbReference type="PANTHER" id="PTHR43792:SF1">
    <property type="entry name" value="N-ACETYLTRANSFERASE DOMAIN-CONTAINING PROTEIN"/>
    <property type="match status" value="1"/>
</dbReference>